<accession>A0A5B7GTG9</accession>
<comment type="caution">
    <text evidence="1">The sequence shown here is derived from an EMBL/GenBank/DDBJ whole genome shotgun (WGS) entry which is preliminary data.</text>
</comment>
<dbReference type="AlphaFoldDB" id="A0A5B7GTG9"/>
<proteinExistence type="predicted"/>
<dbReference type="Proteomes" id="UP000324222">
    <property type="component" value="Unassembled WGS sequence"/>
</dbReference>
<evidence type="ECO:0000313" key="2">
    <source>
        <dbReference type="Proteomes" id="UP000324222"/>
    </source>
</evidence>
<organism evidence="1 2">
    <name type="scientific">Portunus trituberculatus</name>
    <name type="common">Swimming crab</name>
    <name type="synonym">Neptunus trituberculatus</name>
    <dbReference type="NCBI Taxonomy" id="210409"/>
    <lineage>
        <taxon>Eukaryota</taxon>
        <taxon>Metazoa</taxon>
        <taxon>Ecdysozoa</taxon>
        <taxon>Arthropoda</taxon>
        <taxon>Crustacea</taxon>
        <taxon>Multicrustacea</taxon>
        <taxon>Malacostraca</taxon>
        <taxon>Eumalacostraca</taxon>
        <taxon>Eucarida</taxon>
        <taxon>Decapoda</taxon>
        <taxon>Pleocyemata</taxon>
        <taxon>Brachyura</taxon>
        <taxon>Eubrachyura</taxon>
        <taxon>Portunoidea</taxon>
        <taxon>Portunidae</taxon>
        <taxon>Portuninae</taxon>
        <taxon>Portunus</taxon>
    </lineage>
</organism>
<reference evidence="1 2" key="1">
    <citation type="submission" date="2019-05" db="EMBL/GenBank/DDBJ databases">
        <title>Another draft genome of Portunus trituberculatus and its Hox gene families provides insights of decapod evolution.</title>
        <authorList>
            <person name="Jeong J.-H."/>
            <person name="Song I."/>
            <person name="Kim S."/>
            <person name="Choi T."/>
            <person name="Kim D."/>
            <person name="Ryu S."/>
            <person name="Kim W."/>
        </authorList>
    </citation>
    <scope>NUCLEOTIDE SEQUENCE [LARGE SCALE GENOMIC DNA]</scope>
    <source>
        <tissue evidence="1">Muscle</tissue>
    </source>
</reference>
<dbReference type="EMBL" id="VSRR010017579">
    <property type="protein sequence ID" value="MPC60487.1"/>
    <property type="molecule type" value="Genomic_DNA"/>
</dbReference>
<keyword evidence="2" id="KW-1185">Reference proteome</keyword>
<evidence type="ECO:0000313" key="1">
    <source>
        <dbReference type="EMBL" id="MPC60487.1"/>
    </source>
</evidence>
<name>A0A5B7GTG9_PORTR</name>
<sequence>MDIKTMTRLSFPLPALHSDALCVCKTGSGQGRSMAAVVVVVERGQFMVVGVRAPSSLVAQIFCVLLKLSNKEHLWSHGASDSIITSTVVR</sequence>
<gene>
    <name evidence="1" type="ORF">E2C01_054532</name>
</gene>
<protein>
    <submittedName>
        <fullName evidence="1">Uncharacterized protein</fullName>
    </submittedName>
</protein>